<dbReference type="Proteomes" id="UP000034406">
    <property type="component" value="Unassembled WGS sequence"/>
</dbReference>
<sequence length="678" mass="70702">MTLKIGKIFKLGDIKSQIGLAQIPLMIGLLIMAIAIPVATKLSEQNADTRNLAREIECDSCVYVTPTPKPPSSSVKCTSNKCSGDKIIYCRSDGTYSAAMACNYPNFVCRTGKCVNLSTATSAPKPTATPACVSKGGSCASGSPCCSGLYCASSRTCQPYATSTPKPSANCGTEGQACCDAYMYGCVCNNGLINIGGICKKPTATATKTPTPTQACVSKGGSCAAVGSKCCSGFYCASSRTCQPYATSTPLPFSGKDGLVCSTATNIYNSTPCSKCEHGYYKLNYTDTSYICGKNPDKCRDSSGLYYKINVPDGCNCSISASCASGACANGKCVPKATSCFLTGYNIWIANGQTICKDGGVGVGAYSHTCKSGTLSSTRCTGGCSTCVAPTTVIPKATATPIQKCECINGKYQGSGCSSYLYGQSCTSPTAFPSGCPCINGKRTGSGCSSFEYGQSCTSPTVKPVPSGGVVTKAPSGAVATKPPSSGTCSGTGADICNTDKLSVRAVCVSGKWDYDEQLCGSTNACNRTEVCSGRTYYCGKDGKWSTSNDSCASSNNCKQCPTDFGCYKNGNEYRWFVSGYTQGGFSKVADTECTNNGVGKPAYLGKQKGDANCDGRIDAAGDYSLWYKEFYDGNLGSIVKNSWNADFTGPNGTCDGKVTVDDYALWYKFFYDLNIGN</sequence>
<accession>A0A0G0MWU3</accession>
<keyword evidence="1" id="KW-0812">Transmembrane</keyword>
<name>A0A0G0MWU3_9BACT</name>
<dbReference type="EMBL" id="LBUT01000017">
    <property type="protein sequence ID" value="KKQ69401.1"/>
    <property type="molecule type" value="Genomic_DNA"/>
</dbReference>
<keyword evidence="1" id="KW-0472">Membrane</keyword>
<evidence type="ECO:0008006" key="4">
    <source>
        <dbReference type="Google" id="ProtNLM"/>
    </source>
</evidence>
<protein>
    <recommendedName>
        <fullName evidence="4">Dockerin domain-containing protein</fullName>
    </recommendedName>
</protein>
<proteinExistence type="predicted"/>
<organism evidence="2 3">
    <name type="scientific">Candidatus Shapirobacteria bacterium GW2011_GWE2_38_30</name>
    <dbReference type="NCBI Taxonomy" id="1618490"/>
    <lineage>
        <taxon>Bacteria</taxon>
        <taxon>Candidatus Shapironibacteriota</taxon>
    </lineage>
</organism>
<dbReference type="AlphaFoldDB" id="A0A0G0MWU3"/>
<gene>
    <name evidence="2" type="ORF">US90_C0017G0020</name>
</gene>
<dbReference type="STRING" id="1618490.US90_C0017G0020"/>
<keyword evidence="1" id="KW-1133">Transmembrane helix</keyword>
<reference evidence="2 3" key="1">
    <citation type="journal article" date="2015" name="Nature">
        <title>rRNA introns, odd ribosomes, and small enigmatic genomes across a large radiation of phyla.</title>
        <authorList>
            <person name="Brown C.T."/>
            <person name="Hug L.A."/>
            <person name="Thomas B.C."/>
            <person name="Sharon I."/>
            <person name="Castelle C.J."/>
            <person name="Singh A."/>
            <person name="Wilkins M.J."/>
            <person name="Williams K.H."/>
            <person name="Banfield J.F."/>
        </authorList>
    </citation>
    <scope>NUCLEOTIDE SEQUENCE [LARGE SCALE GENOMIC DNA]</scope>
</reference>
<evidence type="ECO:0000256" key="1">
    <source>
        <dbReference type="SAM" id="Phobius"/>
    </source>
</evidence>
<comment type="caution">
    <text evidence="2">The sequence shown here is derived from an EMBL/GenBank/DDBJ whole genome shotgun (WGS) entry which is preliminary data.</text>
</comment>
<evidence type="ECO:0000313" key="2">
    <source>
        <dbReference type="EMBL" id="KKQ69401.1"/>
    </source>
</evidence>
<evidence type="ECO:0000313" key="3">
    <source>
        <dbReference type="Proteomes" id="UP000034406"/>
    </source>
</evidence>
<feature type="transmembrane region" description="Helical" evidence="1">
    <location>
        <begin position="20"/>
        <end position="40"/>
    </location>
</feature>
<dbReference type="CDD" id="cd14256">
    <property type="entry name" value="Dockerin_I"/>
    <property type="match status" value="1"/>
</dbReference>